<evidence type="ECO:0000313" key="4">
    <source>
        <dbReference type="Proteomes" id="UP000219111"/>
    </source>
</evidence>
<keyword evidence="4" id="KW-1185">Reference proteome</keyword>
<accession>A0A285S5X4</accession>
<sequence>MKFMLIAAAFSLVAGAALADPIEGMWQTQPDDGAYAHVKIAPCGAAFCGTIVKSFNAEGEYASPNVGKEIVIDMVPAGEGKYQGRVWRPSNDKIYLGKIALAGTAMKLSGCVAGGLICAKQNWTKLP</sequence>
<reference evidence="4" key="1">
    <citation type="submission" date="2017-08" db="EMBL/GenBank/DDBJ databases">
        <authorList>
            <person name="Varghese N."/>
            <person name="Submissions S."/>
        </authorList>
    </citation>
    <scope>NUCLEOTIDE SEQUENCE [LARGE SCALE GENOMIC DNA]</scope>
    <source>
        <strain evidence="4">JA276</strain>
    </source>
</reference>
<name>A0A285S5X4_9RHOB</name>
<organism evidence="3 4">
    <name type="scientific">Rhodobacter maris</name>
    <dbReference type="NCBI Taxonomy" id="446682"/>
    <lineage>
        <taxon>Bacteria</taxon>
        <taxon>Pseudomonadati</taxon>
        <taxon>Pseudomonadota</taxon>
        <taxon>Alphaproteobacteria</taxon>
        <taxon>Rhodobacterales</taxon>
        <taxon>Rhodobacter group</taxon>
        <taxon>Rhodobacter</taxon>
    </lineage>
</organism>
<dbReference type="Proteomes" id="UP000219111">
    <property type="component" value="Unassembled WGS sequence"/>
</dbReference>
<feature type="domain" description="DUF2147" evidence="2">
    <location>
        <begin position="24"/>
        <end position="125"/>
    </location>
</feature>
<dbReference type="InterPro" id="IPR019223">
    <property type="entry name" value="DUF2147"/>
</dbReference>
<feature type="chain" id="PRO_5013148779" description="DUF2147 domain-containing protein" evidence="1">
    <location>
        <begin position="20"/>
        <end position="127"/>
    </location>
</feature>
<dbReference type="AlphaFoldDB" id="A0A285S5X4"/>
<dbReference type="PANTHER" id="PTHR36919:SF2">
    <property type="entry name" value="BLL6627 PROTEIN"/>
    <property type="match status" value="1"/>
</dbReference>
<dbReference type="Pfam" id="PF09917">
    <property type="entry name" value="DUF2147"/>
    <property type="match status" value="1"/>
</dbReference>
<feature type="signal peptide" evidence="1">
    <location>
        <begin position="1"/>
        <end position="19"/>
    </location>
</feature>
<evidence type="ECO:0000259" key="2">
    <source>
        <dbReference type="Pfam" id="PF09917"/>
    </source>
</evidence>
<dbReference type="EMBL" id="OBMT01000002">
    <property type="protein sequence ID" value="SOC00326.1"/>
    <property type="molecule type" value="Genomic_DNA"/>
</dbReference>
<dbReference type="PANTHER" id="PTHR36919">
    <property type="entry name" value="BLR1215 PROTEIN"/>
    <property type="match status" value="1"/>
</dbReference>
<dbReference type="Gene3D" id="2.40.128.520">
    <property type="match status" value="1"/>
</dbReference>
<evidence type="ECO:0000313" key="3">
    <source>
        <dbReference type="EMBL" id="SOC00326.1"/>
    </source>
</evidence>
<proteinExistence type="predicted"/>
<gene>
    <name evidence="3" type="ORF">SAMN05877831_102328</name>
</gene>
<protein>
    <recommendedName>
        <fullName evidence="2">DUF2147 domain-containing protein</fullName>
    </recommendedName>
</protein>
<evidence type="ECO:0000256" key="1">
    <source>
        <dbReference type="SAM" id="SignalP"/>
    </source>
</evidence>
<keyword evidence="1" id="KW-0732">Signal</keyword>
<dbReference type="RefSeq" id="WP_097069189.1">
    <property type="nucleotide sequence ID" value="NZ_OBMT01000002.1"/>
</dbReference>
<dbReference type="OrthoDB" id="9811671at2"/>